<organism evidence="1 2">
    <name type="scientific">Vreelandella subterranea</name>
    <dbReference type="NCBI Taxonomy" id="416874"/>
    <lineage>
        <taxon>Bacteria</taxon>
        <taxon>Pseudomonadati</taxon>
        <taxon>Pseudomonadota</taxon>
        <taxon>Gammaproteobacteria</taxon>
        <taxon>Oceanospirillales</taxon>
        <taxon>Halomonadaceae</taxon>
        <taxon>Vreelandella</taxon>
    </lineage>
</organism>
<sequence>MRIEDLNIDQLLEMNLNIDKLKISQQKQIFIINKTNILRYTPQSTPHIA</sequence>
<proteinExistence type="predicted"/>
<reference evidence="2" key="1">
    <citation type="submission" date="2016-10" db="EMBL/GenBank/DDBJ databases">
        <authorList>
            <person name="Varghese N."/>
            <person name="Submissions S."/>
        </authorList>
    </citation>
    <scope>NUCLEOTIDE SEQUENCE [LARGE SCALE GENOMIC DNA]</scope>
    <source>
        <strain evidence="2">CGMCC 1.6495</strain>
    </source>
</reference>
<gene>
    <name evidence="1" type="ORF">SAMN04487958_11087</name>
</gene>
<evidence type="ECO:0000313" key="2">
    <source>
        <dbReference type="Proteomes" id="UP000198505"/>
    </source>
</evidence>
<dbReference type="EMBL" id="FOGS01000010">
    <property type="protein sequence ID" value="SES23853.1"/>
    <property type="molecule type" value="Genomic_DNA"/>
</dbReference>
<dbReference type="AlphaFoldDB" id="A0A1H9VRI1"/>
<keyword evidence="2" id="KW-1185">Reference proteome</keyword>
<accession>A0A1H9VRI1</accession>
<dbReference type="Proteomes" id="UP000198505">
    <property type="component" value="Unassembled WGS sequence"/>
</dbReference>
<dbReference type="STRING" id="416874.SAMN04487958_11087"/>
<protein>
    <submittedName>
        <fullName evidence="1">Uncharacterized protein</fullName>
    </submittedName>
</protein>
<evidence type="ECO:0000313" key="1">
    <source>
        <dbReference type="EMBL" id="SES23853.1"/>
    </source>
</evidence>
<name>A0A1H9VRI1_9GAMM</name>